<dbReference type="Gene3D" id="1.20.1280.50">
    <property type="match status" value="1"/>
</dbReference>
<sequence>MQTPITVLQDGSEAVVELSSELEYALEPGGELCTQLVGLQRELQTDLSSISFQHTSSTLSEDKTRLARAQESLRELDTAGSLLKQLKRFVDAQRQAVREKVNFMALRIGFSSLPDEILSEILVLATRPLQAGTPSPEFNIHVPAEMQGLHEARSLSHVCRRFRALMLNTPRIWNIISENMVDTSRIRTYIERSKKVGMDILLENYGLRQRGRNSFALFIKFCLLSSRHWRSFTIGRFAYNFEERFRPNRCWETIRDNLQIIGQLTGRLYLPNLKRLIVYFNHVESEEHWETKFHPYWQWVMPRLVELRITGCHPPPADVSFVGSLRHFKIRFNAEDGRAYDMVQLVQFLSSCEVLEKIELDFASWLSVTPCALQGVASVQDVTVSFYCCKPAACLAICESVYFPNASNLKFQLASSMDFETHDKKLPPKRERLMREFLLRHPLTKTFHLDYGSNDQSFTPIIPPIGVLPALEKLVLTFESWEELRFWPSSSSSGDPRLPPIRILELHTFSLSEWDCLSYWVERFFDQMKMQGDLDNFELLAIYEVDGETDPSKLEGKIYDYLPLEKIRTSTERQGAH</sequence>
<organism evidence="1 2">
    <name type="scientific">Schizopora paradoxa</name>
    <dbReference type="NCBI Taxonomy" id="27342"/>
    <lineage>
        <taxon>Eukaryota</taxon>
        <taxon>Fungi</taxon>
        <taxon>Dikarya</taxon>
        <taxon>Basidiomycota</taxon>
        <taxon>Agaricomycotina</taxon>
        <taxon>Agaricomycetes</taxon>
        <taxon>Hymenochaetales</taxon>
        <taxon>Schizoporaceae</taxon>
        <taxon>Schizopora</taxon>
    </lineage>
</organism>
<accession>A0A0H2RFC4</accession>
<gene>
    <name evidence="1" type="ORF">SCHPADRAFT_999544</name>
</gene>
<protein>
    <submittedName>
        <fullName evidence="1">Uncharacterized protein</fullName>
    </submittedName>
</protein>
<dbReference type="SUPFAM" id="SSF52047">
    <property type="entry name" value="RNI-like"/>
    <property type="match status" value="1"/>
</dbReference>
<name>A0A0H2RFC4_9AGAM</name>
<evidence type="ECO:0000313" key="1">
    <source>
        <dbReference type="EMBL" id="KLO10489.1"/>
    </source>
</evidence>
<dbReference type="OrthoDB" id="3244423at2759"/>
<evidence type="ECO:0000313" key="2">
    <source>
        <dbReference type="Proteomes" id="UP000053477"/>
    </source>
</evidence>
<dbReference type="InParanoid" id="A0A0H2RFC4"/>
<reference evidence="1 2" key="1">
    <citation type="submission" date="2015-04" db="EMBL/GenBank/DDBJ databases">
        <title>Complete genome sequence of Schizopora paradoxa KUC8140, a cosmopolitan wood degrader in East Asia.</title>
        <authorList>
            <consortium name="DOE Joint Genome Institute"/>
            <person name="Min B."/>
            <person name="Park H."/>
            <person name="Jang Y."/>
            <person name="Kim J.-J."/>
            <person name="Kim K.H."/>
            <person name="Pangilinan J."/>
            <person name="Lipzen A."/>
            <person name="Riley R."/>
            <person name="Grigoriev I.V."/>
            <person name="Spatafora J.W."/>
            <person name="Choi I.-G."/>
        </authorList>
    </citation>
    <scope>NUCLEOTIDE SEQUENCE [LARGE SCALE GENOMIC DNA]</scope>
    <source>
        <strain evidence="1 2">KUC8140</strain>
    </source>
</reference>
<keyword evidence="2" id="KW-1185">Reference proteome</keyword>
<proteinExistence type="predicted"/>
<dbReference type="Proteomes" id="UP000053477">
    <property type="component" value="Unassembled WGS sequence"/>
</dbReference>
<dbReference type="EMBL" id="KQ086025">
    <property type="protein sequence ID" value="KLO10489.1"/>
    <property type="molecule type" value="Genomic_DNA"/>
</dbReference>
<dbReference type="AlphaFoldDB" id="A0A0H2RFC4"/>